<reference evidence="1" key="1">
    <citation type="journal article" date="2020" name="Nature">
        <title>Giant virus diversity and host interactions through global metagenomics.</title>
        <authorList>
            <person name="Schulz F."/>
            <person name="Roux S."/>
            <person name="Paez-Espino D."/>
            <person name="Jungbluth S."/>
            <person name="Walsh D.A."/>
            <person name="Denef V.J."/>
            <person name="McMahon K.D."/>
            <person name="Konstantinidis K.T."/>
            <person name="Eloe-Fadrosh E.A."/>
            <person name="Kyrpides N.C."/>
            <person name="Woyke T."/>
        </authorList>
    </citation>
    <scope>NUCLEOTIDE SEQUENCE</scope>
    <source>
        <strain evidence="1">GVMAG-M-3300023184-60</strain>
    </source>
</reference>
<sequence length="279" mass="33026">MPEIIWKTENNQFDLFKFFDFIVEKDEDYFISYVFTIIEEMNREAAIVFADYTFSDNFWELLDEDKIDYIYRKVIIESIDRLSFAECYNLLYILTYQKWTDEDGELFTFQKLKEIIKSNNLGVSKRKLYYATSDCIVYSKHIENIAIDHFNVIDSTATNAQSSRICYKITLKDNSNSIARCIYEQIGHTKNTDKDLLVCNTNDYILNHLKSSMYCKDDIENVISQYGVQKAIEEFIANRERYDNIITMIDNDISKIYLGVAYYILCGSFEYTLFVRSNL</sequence>
<proteinExistence type="predicted"/>
<name>A0A6C0IDK0_9ZZZZ</name>
<accession>A0A6C0IDK0</accession>
<evidence type="ECO:0000313" key="1">
    <source>
        <dbReference type="EMBL" id="QHT89613.1"/>
    </source>
</evidence>
<dbReference type="AlphaFoldDB" id="A0A6C0IDK0"/>
<dbReference type="EMBL" id="MN740144">
    <property type="protein sequence ID" value="QHT89613.1"/>
    <property type="molecule type" value="Genomic_DNA"/>
</dbReference>
<protein>
    <submittedName>
        <fullName evidence="1">Uncharacterized protein</fullName>
    </submittedName>
</protein>
<organism evidence="1">
    <name type="scientific">viral metagenome</name>
    <dbReference type="NCBI Taxonomy" id="1070528"/>
    <lineage>
        <taxon>unclassified sequences</taxon>
        <taxon>metagenomes</taxon>
        <taxon>organismal metagenomes</taxon>
    </lineage>
</organism>